<sequence>MVCRALLAARSPPRLSLCRNLRQGKVDLAVVTAVGDLIGTLSRGRSAWASVTEQLTKARAAADARVSRRDSWFGFEAARQLKGLPEQILTIPIGGHTQGHVGVVIDTGRTEQPRWLLHAGDTYLHHDEMNANPQCPPMLKYFQYLLEEDADIRHHNVRRLRELNDMQLINGHNLYYFDQAKIALTQQKGTNGH</sequence>
<organism evidence="1 2">
    <name type="scientific">Mycobacteroides chelonae</name>
    <name type="common">Mycobacterium chelonae</name>
    <dbReference type="NCBI Taxonomy" id="1774"/>
    <lineage>
        <taxon>Bacteria</taxon>
        <taxon>Bacillati</taxon>
        <taxon>Actinomycetota</taxon>
        <taxon>Actinomycetes</taxon>
        <taxon>Mycobacteriales</taxon>
        <taxon>Mycobacteriaceae</taxon>
        <taxon>Mycobacteroides</taxon>
    </lineage>
</organism>
<keyword evidence="2" id="KW-1185">Reference proteome</keyword>
<comment type="caution">
    <text evidence="1">The sequence shown here is derived from an EMBL/GenBank/DDBJ whole genome shotgun (WGS) entry which is preliminary data.</text>
</comment>
<dbReference type="InterPro" id="IPR036866">
    <property type="entry name" value="RibonucZ/Hydroxyglut_hydro"/>
</dbReference>
<dbReference type="Gene3D" id="3.60.15.10">
    <property type="entry name" value="Ribonuclease Z/Hydroxyacylglutathione hydrolase-like"/>
    <property type="match status" value="1"/>
</dbReference>
<reference evidence="1 2" key="1">
    <citation type="submission" date="2016-10" db="EMBL/GenBank/DDBJ databases">
        <title>Evaluation of Human, Veterinary and Environmental Mycobacterium chelonae Isolates by Core Genome Phylogenomic Analysis, Targeted Gene Comparison, and Anti-microbial Susceptibility Patterns: A Tale of Mistaken Identities.</title>
        <authorList>
            <person name="Fogelson S.B."/>
            <person name="Camus A.C."/>
            <person name="Lorenz W."/>
            <person name="Vasireddy R."/>
            <person name="Vasireddy S."/>
            <person name="Smith T."/>
            <person name="Brown-Elliott B.A."/>
            <person name="Wallace R.J.Jr."/>
            <person name="Hasan N.A."/>
            <person name="Reischl U."/>
            <person name="Sanchez S."/>
        </authorList>
    </citation>
    <scope>NUCLEOTIDE SEQUENCE [LARGE SCALE GENOMIC DNA]</scope>
    <source>
        <strain evidence="1 2">15518</strain>
    </source>
</reference>
<evidence type="ECO:0000313" key="2">
    <source>
        <dbReference type="Proteomes" id="UP000179441"/>
    </source>
</evidence>
<gene>
    <name evidence="1" type="ORF">BKG84_26715</name>
</gene>
<dbReference type="AlphaFoldDB" id="A0A1S1LZS3"/>
<name>A0A1S1LZS3_MYCCH</name>
<dbReference type="EMBL" id="MLIS01000120">
    <property type="protein sequence ID" value="OHU75793.1"/>
    <property type="molecule type" value="Genomic_DNA"/>
</dbReference>
<evidence type="ECO:0008006" key="3">
    <source>
        <dbReference type="Google" id="ProtNLM"/>
    </source>
</evidence>
<dbReference type="Proteomes" id="UP000179441">
    <property type="component" value="Unassembled WGS sequence"/>
</dbReference>
<protein>
    <recommendedName>
        <fullName evidence="3">Metallo-beta-lactamase domain-containing protein</fullName>
    </recommendedName>
</protein>
<accession>A0A1S1LZS3</accession>
<dbReference type="SUPFAM" id="SSF56281">
    <property type="entry name" value="Metallo-hydrolase/oxidoreductase"/>
    <property type="match status" value="1"/>
</dbReference>
<evidence type="ECO:0000313" key="1">
    <source>
        <dbReference type="EMBL" id="OHU75793.1"/>
    </source>
</evidence>
<proteinExistence type="predicted"/>